<dbReference type="GO" id="GO:0003677">
    <property type="term" value="F:DNA binding"/>
    <property type="evidence" value="ECO:0007669"/>
    <property type="project" value="UniProtKB-UniRule"/>
</dbReference>
<dbReference type="AlphaFoldDB" id="A0AAW9JVJ9"/>
<sequence length="186" mass="21174">MTRKKVIMKNQILDAAYSIAKRDGLSLITARNVAKEIGCSTQPIYLEFENMDELKSVLLDKIQRQMSDKLMERKVTGNLFTDVSLNYIDFSKNEKKLFEILFNANLLIVDLTKTESYQFLLESLVEDITEQLTNEEIKTLFCDLWIVIHGLASLTTVGQVNNDDAANEKYIKRAKSGIIEAIKGSK</sequence>
<evidence type="ECO:0000313" key="5">
    <source>
        <dbReference type="Proteomes" id="UP001290462"/>
    </source>
</evidence>
<dbReference type="EMBL" id="JAVBVO010000003">
    <property type="protein sequence ID" value="MDZ5758644.1"/>
    <property type="molecule type" value="Genomic_DNA"/>
</dbReference>
<accession>A0AAW9JVJ9</accession>
<evidence type="ECO:0000256" key="2">
    <source>
        <dbReference type="PROSITE-ProRule" id="PRU00335"/>
    </source>
</evidence>
<dbReference type="SUPFAM" id="SSF46689">
    <property type="entry name" value="Homeodomain-like"/>
    <property type="match status" value="1"/>
</dbReference>
<name>A0AAW9JVJ9_CARML</name>
<keyword evidence="1 2" id="KW-0238">DNA-binding</keyword>
<dbReference type="Proteomes" id="UP001290462">
    <property type="component" value="Unassembled WGS sequence"/>
</dbReference>
<organism evidence="4 5">
    <name type="scientific">Carnobacterium maltaromaticum</name>
    <name type="common">Carnobacterium piscicola</name>
    <dbReference type="NCBI Taxonomy" id="2751"/>
    <lineage>
        <taxon>Bacteria</taxon>
        <taxon>Bacillati</taxon>
        <taxon>Bacillota</taxon>
        <taxon>Bacilli</taxon>
        <taxon>Lactobacillales</taxon>
        <taxon>Carnobacteriaceae</taxon>
        <taxon>Carnobacterium</taxon>
    </lineage>
</organism>
<dbReference type="PROSITE" id="PS50977">
    <property type="entry name" value="HTH_TETR_2"/>
    <property type="match status" value="1"/>
</dbReference>
<dbReference type="InterPro" id="IPR009057">
    <property type="entry name" value="Homeodomain-like_sf"/>
</dbReference>
<evidence type="ECO:0000313" key="4">
    <source>
        <dbReference type="EMBL" id="MDZ5758644.1"/>
    </source>
</evidence>
<dbReference type="InterPro" id="IPR036271">
    <property type="entry name" value="Tet_transcr_reg_TetR-rel_C_sf"/>
</dbReference>
<evidence type="ECO:0000256" key="1">
    <source>
        <dbReference type="ARBA" id="ARBA00023125"/>
    </source>
</evidence>
<dbReference type="RefSeq" id="WP_015077084.1">
    <property type="nucleotide sequence ID" value="NZ_CAJGUR010000032.1"/>
</dbReference>
<evidence type="ECO:0000259" key="3">
    <source>
        <dbReference type="PROSITE" id="PS50977"/>
    </source>
</evidence>
<dbReference type="InterPro" id="IPR001647">
    <property type="entry name" value="HTH_TetR"/>
</dbReference>
<comment type="caution">
    <text evidence="4">The sequence shown here is derived from an EMBL/GenBank/DDBJ whole genome shotgun (WGS) entry which is preliminary data.</text>
</comment>
<feature type="DNA-binding region" description="H-T-H motif" evidence="2">
    <location>
        <begin position="29"/>
        <end position="48"/>
    </location>
</feature>
<dbReference type="Gene3D" id="1.10.357.10">
    <property type="entry name" value="Tetracycline Repressor, domain 2"/>
    <property type="match status" value="1"/>
</dbReference>
<dbReference type="GeneID" id="83605313"/>
<gene>
    <name evidence="4" type="ORF">RAK27_08260</name>
</gene>
<feature type="domain" description="HTH tetR-type" evidence="3">
    <location>
        <begin position="6"/>
        <end position="66"/>
    </location>
</feature>
<dbReference type="SUPFAM" id="SSF48498">
    <property type="entry name" value="Tetracyclin repressor-like, C-terminal domain"/>
    <property type="match status" value="1"/>
</dbReference>
<reference evidence="4" key="1">
    <citation type="submission" date="2023-08" db="EMBL/GenBank/DDBJ databases">
        <title>Genomic characterization of piscicolin 126 produced by Carnobacterium maltaromaticum CM22 strain isolated from salmon (Salmo salar).</title>
        <authorList>
            <person name="Gonzalez-Gragera E."/>
            <person name="Garcia-Lopez J.D."/>
            <person name="Teso-Perez C."/>
            <person name="Gimenez-Hernandez I."/>
            <person name="Peralta-Sanchez J.M."/>
            <person name="Valdivia E."/>
            <person name="Montalban-Lopez M."/>
            <person name="Martin-Platero A.M."/>
            <person name="Banos A."/>
            <person name="Martinez-Bueno M."/>
        </authorList>
    </citation>
    <scope>NUCLEOTIDE SEQUENCE</scope>
    <source>
        <strain evidence="4">CM22</strain>
    </source>
</reference>
<proteinExistence type="predicted"/>
<protein>
    <submittedName>
        <fullName evidence="4">TetR/AcrR family transcriptional regulator</fullName>
    </submittedName>
</protein>